<reference evidence="1" key="1">
    <citation type="journal article" date="2020" name="Stud. Mycol.">
        <title>101 Dothideomycetes genomes: a test case for predicting lifestyles and emergence of pathogens.</title>
        <authorList>
            <person name="Haridas S."/>
            <person name="Albert R."/>
            <person name="Binder M."/>
            <person name="Bloem J."/>
            <person name="Labutti K."/>
            <person name="Salamov A."/>
            <person name="Andreopoulos B."/>
            <person name="Baker S."/>
            <person name="Barry K."/>
            <person name="Bills G."/>
            <person name="Bluhm B."/>
            <person name="Cannon C."/>
            <person name="Castanera R."/>
            <person name="Culley D."/>
            <person name="Daum C."/>
            <person name="Ezra D."/>
            <person name="Gonzalez J."/>
            <person name="Henrissat B."/>
            <person name="Kuo A."/>
            <person name="Liang C."/>
            <person name="Lipzen A."/>
            <person name="Lutzoni F."/>
            <person name="Magnuson J."/>
            <person name="Mondo S."/>
            <person name="Nolan M."/>
            <person name="Ohm R."/>
            <person name="Pangilinan J."/>
            <person name="Park H.-J."/>
            <person name="Ramirez L."/>
            <person name="Alfaro M."/>
            <person name="Sun H."/>
            <person name="Tritt A."/>
            <person name="Yoshinaga Y."/>
            <person name="Zwiers L.-H."/>
            <person name="Turgeon B."/>
            <person name="Goodwin S."/>
            <person name="Spatafora J."/>
            <person name="Crous P."/>
            <person name="Grigoriev I."/>
        </authorList>
    </citation>
    <scope>NUCLEOTIDE SEQUENCE</scope>
    <source>
        <strain evidence="1">Tuck. ex Michener</strain>
    </source>
</reference>
<dbReference type="GO" id="GO:0003824">
    <property type="term" value="F:catalytic activity"/>
    <property type="evidence" value="ECO:0007669"/>
    <property type="project" value="InterPro"/>
</dbReference>
<gene>
    <name evidence="1" type="ORF">EV356DRAFT_496754</name>
</gene>
<dbReference type="OrthoDB" id="4676at2759"/>
<dbReference type="GO" id="GO:0006281">
    <property type="term" value="P:DNA repair"/>
    <property type="evidence" value="ECO:0007669"/>
    <property type="project" value="InterPro"/>
</dbReference>
<protein>
    <submittedName>
        <fullName evidence="1">Uncharacterized protein</fullName>
    </submittedName>
</protein>
<dbReference type="EMBL" id="ML991781">
    <property type="protein sequence ID" value="KAF2237196.1"/>
    <property type="molecule type" value="Genomic_DNA"/>
</dbReference>
<evidence type="ECO:0000313" key="1">
    <source>
        <dbReference type="EMBL" id="KAF2237196.1"/>
    </source>
</evidence>
<organism evidence="1 2">
    <name type="scientific">Viridothelium virens</name>
    <name type="common">Speckled blister lichen</name>
    <name type="synonym">Trypethelium virens</name>
    <dbReference type="NCBI Taxonomy" id="1048519"/>
    <lineage>
        <taxon>Eukaryota</taxon>
        <taxon>Fungi</taxon>
        <taxon>Dikarya</taxon>
        <taxon>Ascomycota</taxon>
        <taxon>Pezizomycotina</taxon>
        <taxon>Dothideomycetes</taxon>
        <taxon>Dothideomycetes incertae sedis</taxon>
        <taxon>Trypetheliales</taxon>
        <taxon>Trypetheliaceae</taxon>
        <taxon>Viridothelium</taxon>
    </lineage>
</organism>
<dbReference type="Proteomes" id="UP000800092">
    <property type="component" value="Unassembled WGS sequence"/>
</dbReference>
<dbReference type="SUPFAM" id="SSF48150">
    <property type="entry name" value="DNA-glycosylase"/>
    <property type="match status" value="1"/>
</dbReference>
<dbReference type="InterPro" id="IPR011257">
    <property type="entry name" value="DNA_glycosylase"/>
</dbReference>
<sequence>MALIEKYGELPLSSNGISEPSTPTASTVLAHIFNAMLTSARISHELASKTVSCVIEAGYADVQTLNSSSWEERTEVLTKGGYTRYREKTATALGDLCEWVLEKWEGDLNNLRKDAEDEPQRIKSKVKEIKGLGDVGVNIFCDTMQGLWICLAPFMDPRSLRTAETIGLGSDVEQMFEAVGRDPEKMASLCMAITKVRLEKRESEFKD</sequence>
<evidence type="ECO:0000313" key="2">
    <source>
        <dbReference type="Proteomes" id="UP000800092"/>
    </source>
</evidence>
<proteinExistence type="predicted"/>
<name>A0A6A6HGD9_VIRVR</name>
<keyword evidence="2" id="KW-1185">Reference proteome</keyword>
<dbReference type="AlphaFoldDB" id="A0A6A6HGD9"/>
<accession>A0A6A6HGD9</accession>